<feature type="region of interest" description="Disordered" evidence="1">
    <location>
        <begin position="67"/>
        <end position="90"/>
    </location>
</feature>
<name>A0A226DDU6_FOLCA</name>
<feature type="region of interest" description="Disordered" evidence="1">
    <location>
        <begin position="105"/>
        <end position="130"/>
    </location>
</feature>
<evidence type="ECO:0000313" key="3">
    <source>
        <dbReference type="Proteomes" id="UP000198287"/>
    </source>
</evidence>
<organism evidence="2 3">
    <name type="scientific">Folsomia candida</name>
    <name type="common">Springtail</name>
    <dbReference type="NCBI Taxonomy" id="158441"/>
    <lineage>
        <taxon>Eukaryota</taxon>
        <taxon>Metazoa</taxon>
        <taxon>Ecdysozoa</taxon>
        <taxon>Arthropoda</taxon>
        <taxon>Hexapoda</taxon>
        <taxon>Collembola</taxon>
        <taxon>Entomobryomorpha</taxon>
        <taxon>Isotomoidea</taxon>
        <taxon>Isotomidae</taxon>
        <taxon>Proisotominae</taxon>
        <taxon>Folsomia</taxon>
    </lineage>
</organism>
<protein>
    <submittedName>
        <fullName evidence="2">Uncharacterized protein</fullName>
    </submittedName>
</protein>
<dbReference type="Proteomes" id="UP000198287">
    <property type="component" value="Unassembled WGS sequence"/>
</dbReference>
<gene>
    <name evidence="2" type="ORF">Fcan01_22176</name>
</gene>
<accession>A0A226DDU6</accession>
<feature type="compositionally biased region" description="Polar residues" evidence="1">
    <location>
        <begin position="70"/>
        <end position="81"/>
    </location>
</feature>
<sequence length="201" mass="23127">MSPNFINDDLPPSMRRDYAVMRQQKRKLIEDGTEIQQIKMDWSRRIVKTPFTSYKITNGLAIQEEHAEKTSFSQKQSQGQHKLSKNSRGRPWDCFSLTMDQEVVPDTQQTGSHAKTEKIPPPSPEVDKSHLNQRPKLAKTWQKLGPLIATSVANRKMYDGYEIAVKNETYTCLACGFVISGSHAFRCEPCEKDYTSYTMYR</sequence>
<evidence type="ECO:0000313" key="2">
    <source>
        <dbReference type="EMBL" id="OXA43004.1"/>
    </source>
</evidence>
<dbReference type="EMBL" id="LNIX01000023">
    <property type="protein sequence ID" value="OXA43004.1"/>
    <property type="molecule type" value="Genomic_DNA"/>
</dbReference>
<keyword evidence="3" id="KW-1185">Reference proteome</keyword>
<dbReference type="AlphaFoldDB" id="A0A226DDU6"/>
<proteinExistence type="predicted"/>
<reference evidence="2 3" key="1">
    <citation type="submission" date="2015-12" db="EMBL/GenBank/DDBJ databases">
        <title>The genome of Folsomia candida.</title>
        <authorList>
            <person name="Faddeeva A."/>
            <person name="Derks M.F."/>
            <person name="Anvar Y."/>
            <person name="Smit S."/>
            <person name="Van Straalen N."/>
            <person name="Roelofs D."/>
        </authorList>
    </citation>
    <scope>NUCLEOTIDE SEQUENCE [LARGE SCALE GENOMIC DNA]</scope>
    <source>
        <strain evidence="2 3">VU population</strain>
        <tissue evidence="2">Whole body</tissue>
    </source>
</reference>
<comment type="caution">
    <text evidence="2">The sequence shown here is derived from an EMBL/GenBank/DDBJ whole genome shotgun (WGS) entry which is preliminary data.</text>
</comment>
<evidence type="ECO:0000256" key="1">
    <source>
        <dbReference type="SAM" id="MobiDB-lite"/>
    </source>
</evidence>